<name>A0A6J4UVS0_9BACT</name>
<reference evidence="1" key="1">
    <citation type="submission" date="2020-02" db="EMBL/GenBank/DDBJ databases">
        <authorList>
            <person name="Meier V. D."/>
        </authorList>
    </citation>
    <scope>NUCLEOTIDE SEQUENCE</scope>
    <source>
        <strain evidence="1">AVDCRST_MAG87</strain>
    </source>
</reference>
<proteinExistence type="predicted"/>
<dbReference type="AlphaFoldDB" id="A0A6J4UVS0"/>
<organism evidence="1">
    <name type="scientific">uncultured Thermomicrobiales bacterium</name>
    <dbReference type="NCBI Taxonomy" id="1645740"/>
    <lineage>
        <taxon>Bacteria</taxon>
        <taxon>Pseudomonadati</taxon>
        <taxon>Thermomicrobiota</taxon>
        <taxon>Thermomicrobia</taxon>
        <taxon>Thermomicrobiales</taxon>
        <taxon>environmental samples</taxon>
    </lineage>
</organism>
<evidence type="ECO:0000313" key="1">
    <source>
        <dbReference type="EMBL" id="CAA9559678.1"/>
    </source>
</evidence>
<dbReference type="EMBL" id="CADCWJ010000331">
    <property type="protein sequence ID" value="CAA9559678.1"/>
    <property type="molecule type" value="Genomic_DNA"/>
</dbReference>
<sequence>MEARGAHAHVGDAFRDDSSAGDCVSNALPIRLSWLTWHPARLQNQKALASHDVRTEETV</sequence>
<gene>
    <name evidence="1" type="ORF">AVDCRST_MAG87-1477</name>
</gene>
<protein>
    <submittedName>
        <fullName evidence="1">Uncharacterized protein</fullName>
    </submittedName>
</protein>
<accession>A0A6J4UVS0</accession>